<sequence length="494" mass="53832">MSDSLVGSYVIVQINAREMVAGYEDTLIVAVAKALGTRQYVGLVEKEVQIPSSSDEPLWRVYRISFVGGHDPSGSTSCSSECVPIFPAAPSTQLGTSVKPSLALPLPESCHRPALEAFVRVHASTCQQASAWTLADEQIRSLVKARRMSTAHQPAETYLPSIRSEATSLTFRSPASLPRDEADYVYSRFDHQQPASPALSALADLALSPPISPTSQTFSIQPPRITTPASDVTSGTGTETSVSALFERVPPRRHDTLDSASVYSASTARSSIALNLESPSTSKLVLDSDIDMADIALVDIHFDLEALEDLSDPAGFMEERNVVFQLVQKAKKRQRNAAAAASRAITPSSPKDDSRRLSISRIRSRQSVDTYLSATPTHSRTQSETQRAPRKLRRARSHYSSRRREPSVSRSVLKAEIKTDPTPVEDQEDQEEQGARARPASQNSLCKIGRFFRAVASRFALRLGLSKSKSKAKSHRRRVASGVSSVSRASSLSR</sequence>
<feature type="compositionally biased region" description="Basic residues" evidence="1">
    <location>
        <begin position="388"/>
        <end position="401"/>
    </location>
</feature>
<feature type="compositionally biased region" description="Acidic residues" evidence="1">
    <location>
        <begin position="423"/>
        <end position="432"/>
    </location>
</feature>
<dbReference type="Proteomes" id="UP000313359">
    <property type="component" value="Unassembled WGS sequence"/>
</dbReference>
<keyword evidence="3" id="KW-1185">Reference proteome</keyword>
<name>A0A5C2SCE4_9APHY</name>
<gene>
    <name evidence="2" type="ORF">L227DRAFT_68443</name>
</gene>
<dbReference type="AlphaFoldDB" id="A0A5C2SCE4"/>
<organism evidence="2 3">
    <name type="scientific">Lentinus tigrinus ALCF2SS1-6</name>
    <dbReference type="NCBI Taxonomy" id="1328759"/>
    <lineage>
        <taxon>Eukaryota</taxon>
        <taxon>Fungi</taxon>
        <taxon>Dikarya</taxon>
        <taxon>Basidiomycota</taxon>
        <taxon>Agaricomycotina</taxon>
        <taxon>Agaricomycetes</taxon>
        <taxon>Polyporales</taxon>
        <taxon>Polyporaceae</taxon>
        <taxon>Lentinus</taxon>
    </lineage>
</organism>
<dbReference type="OrthoDB" id="2756691at2759"/>
<evidence type="ECO:0000313" key="3">
    <source>
        <dbReference type="Proteomes" id="UP000313359"/>
    </source>
</evidence>
<feature type="region of interest" description="Disordered" evidence="1">
    <location>
        <begin position="338"/>
        <end position="441"/>
    </location>
</feature>
<feature type="compositionally biased region" description="Basic and acidic residues" evidence="1">
    <location>
        <begin position="402"/>
        <end position="419"/>
    </location>
</feature>
<feature type="region of interest" description="Disordered" evidence="1">
    <location>
        <begin position="466"/>
        <end position="494"/>
    </location>
</feature>
<feature type="region of interest" description="Disordered" evidence="1">
    <location>
        <begin position="213"/>
        <end position="238"/>
    </location>
</feature>
<feature type="compositionally biased region" description="Low complexity" evidence="1">
    <location>
        <begin position="480"/>
        <end position="494"/>
    </location>
</feature>
<reference evidence="2" key="1">
    <citation type="journal article" date="2018" name="Genome Biol. Evol.">
        <title>Genomics and development of Lentinus tigrinus, a white-rot wood-decaying mushroom with dimorphic fruiting bodies.</title>
        <authorList>
            <person name="Wu B."/>
            <person name="Xu Z."/>
            <person name="Knudson A."/>
            <person name="Carlson A."/>
            <person name="Chen N."/>
            <person name="Kovaka S."/>
            <person name="LaButti K."/>
            <person name="Lipzen A."/>
            <person name="Pennachio C."/>
            <person name="Riley R."/>
            <person name="Schakwitz W."/>
            <person name="Umezawa K."/>
            <person name="Ohm R.A."/>
            <person name="Grigoriev I.V."/>
            <person name="Nagy L.G."/>
            <person name="Gibbons J."/>
            <person name="Hibbett D."/>
        </authorList>
    </citation>
    <scope>NUCLEOTIDE SEQUENCE [LARGE SCALE GENOMIC DNA]</scope>
    <source>
        <strain evidence="2">ALCF2SS1-6</strain>
    </source>
</reference>
<protein>
    <submittedName>
        <fullName evidence="2">Uncharacterized protein</fullName>
    </submittedName>
</protein>
<evidence type="ECO:0000313" key="2">
    <source>
        <dbReference type="EMBL" id="RPD61420.1"/>
    </source>
</evidence>
<evidence type="ECO:0000256" key="1">
    <source>
        <dbReference type="SAM" id="MobiDB-lite"/>
    </source>
</evidence>
<proteinExistence type="predicted"/>
<accession>A0A5C2SCE4</accession>
<feature type="compositionally biased region" description="Polar residues" evidence="1">
    <location>
        <begin position="368"/>
        <end position="386"/>
    </location>
</feature>
<feature type="compositionally biased region" description="Low complexity" evidence="1">
    <location>
        <begin position="357"/>
        <end position="367"/>
    </location>
</feature>
<dbReference type="EMBL" id="ML122262">
    <property type="protein sequence ID" value="RPD61420.1"/>
    <property type="molecule type" value="Genomic_DNA"/>
</dbReference>
<feature type="compositionally biased region" description="Basic residues" evidence="1">
    <location>
        <begin position="468"/>
        <end position="479"/>
    </location>
</feature>